<feature type="region of interest" description="Disordered" evidence="5">
    <location>
        <begin position="137"/>
        <end position="171"/>
    </location>
</feature>
<dbReference type="GO" id="GO:0008270">
    <property type="term" value="F:zinc ion binding"/>
    <property type="evidence" value="ECO:0007669"/>
    <property type="project" value="UniProtKB-KW"/>
</dbReference>
<dbReference type="InterPro" id="IPR006564">
    <property type="entry name" value="Znf_PMZ"/>
</dbReference>
<proteinExistence type="predicted"/>
<keyword evidence="3" id="KW-0862">Zinc</keyword>
<feature type="region of interest" description="Disordered" evidence="5">
    <location>
        <begin position="717"/>
        <end position="809"/>
    </location>
</feature>
<dbReference type="Pfam" id="PF04434">
    <property type="entry name" value="SWIM"/>
    <property type="match status" value="1"/>
</dbReference>
<dbReference type="OrthoDB" id="1001935at2759"/>
<feature type="region of interest" description="Disordered" evidence="5">
    <location>
        <begin position="669"/>
        <end position="699"/>
    </location>
</feature>
<evidence type="ECO:0000313" key="8">
    <source>
        <dbReference type="Proteomes" id="UP001165190"/>
    </source>
</evidence>
<sequence>MSMFEIIGIVEKLEITYGVRVFWKVASNPLEVKLLVNDSDVLEMVRNIPTDHYVHLFLEEIVGFTVPEPEPKLNSGDDNVAFEAEGRVDSESDSEDEDYGAQSESTTDVSRFSNSEDEFFSSDDEINNMNVGLGSEEVEVESDSEHSDSLHSVDESDSDGPQHRPRFPEFNADTDMLNPILKVGLIFASKDILKEAIRMYSVKNRYNVKLKRNGNKRIQVTCKEGCPWVLWATPINGEDPSRGTWQIRSVKGEHNCLKEFVNANVTSRWLARKYLNNFYVDPTFSSTSLKYAVHKDWGLTVAKGELRYSNPGTTTICKLDERKFEMVYVYMQAMKEGFKAMCRPIIGLDGCHLKGYYLGHLLATVRIDADDSIYPAAFAVVESECESAWCWFLEILAADLEINNSHMFTFMTDRQKGLMDAVPELFPYAEHRTCVRHLYSNSKINGFVRKALKDQLWKAVRATYVREFESVMSNLKDLSETAWKWLAPKDPMMWSKSHFFINCKSDMLLNNNCECFNKLILEARDKPIITLLELVRTKLMQRLAKRKELAEKWNGLLCPKIQKKLDHATSLAHSCWPIYAGGHMYQVSCGPSNQHAVNIQAWTCSCRKWELTGIPCVHAISVILSLPDRPEKYVAPCYHVSTQRQIYSHLISPVRGKNEWTVEETPEPVLPPIFRRPPGRPHKKRRRETDETIPQSGKVSKKGVKIYCKKCEGSGHNIRTCKGKVGGNVKRPAPRQTSTSSANARAPRVSKLPIRRHGNAPTTSHAQITPTTSHAQTVRWMPTPTTRHAQTTPTTNPRSGPRPTSPSQVHTVRWMPTSSIHMSQESCVSQSSPRVDP</sequence>
<dbReference type="SMART" id="SM00575">
    <property type="entry name" value="ZnF_PMZ"/>
    <property type="match status" value="1"/>
</dbReference>
<evidence type="ECO:0000256" key="4">
    <source>
        <dbReference type="PROSITE-ProRule" id="PRU00325"/>
    </source>
</evidence>
<feature type="compositionally biased region" description="Basic residues" evidence="5">
    <location>
        <begin position="677"/>
        <end position="686"/>
    </location>
</feature>
<dbReference type="PROSITE" id="PS50966">
    <property type="entry name" value="ZF_SWIM"/>
    <property type="match status" value="1"/>
</dbReference>
<organism evidence="7 8">
    <name type="scientific">Hibiscus trionum</name>
    <name type="common">Flower of an hour</name>
    <dbReference type="NCBI Taxonomy" id="183268"/>
    <lineage>
        <taxon>Eukaryota</taxon>
        <taxon>Viridiplantae</taxon>
        <taxon>Streptophyta</taxon>
        <taxon>Embryophyta</taxon>
        <taxon>Tracheophyta</taxon>
        <taxon>Spermatophyta</taxon>
        <taxon>Magnoliopsida</taxon>
        <taxon>eudicotyledons</taxon>
        <taxon>Gunneridae</taxon>
        <taxon>Pentapetalae</taxon>
        <taxon>rosids</taxon>
        <taxon>malvids</taxon>
        <taxon>Malvales</taxon>
        <taxon>Malvaceae</taxon>
        <taxon>Malvoideae</taxon>
        <taxon>Hibiscus</taxon>
    </lineage>
</organism>
<keyword evidence="1" id="KW-0479">Metal-binding</keyword>
<dbReference type="EMBL" id="BSYR01000020">
    <property type="protein sequence ID" value="GMI84657.1"/>
    <property type="molecule type" value="Genomic_DNA"/>
</dbReference>
<evidence type="ECO:0000256" key="2">
    <source>
        <dbReference type="ARBA" id="ARBA00022771"/>
    </source>
</evidence>
<dbReference type="PANTHER" id="PTHR31973:SF199">
    <property type="entry name" value="SWIM-TYPE DOMAIN-CONTAINING PROTEIN"/>
    <property type="match status" value="1"/>
</dbReference>
<feature type="compositionally biased region" description="Low complexity" evidence="5">
    <location>
        <begin position="782"/>
        <end position="797"/>
    </location>
</feature>
<name>A0A9W7HXA7_HIBTR</name>
<evidence type="ECO:0000259" key="6">
    <source>
        <dbReference type="PROSITE" id="PS50966"/>
    </source>
</evidence>
<dbReference type="AlphaFoldDB" id="A0A9W7HXA7"/>
<keyword evidence="2 4" id="KW-0863">Zinc-finger</keyword>
<evidence type="ECO:0000256" key="1">
    <source>
        <dbReference type="ARBA" id="ARBA00022723"/>
    </source>
</evidence>
<evidence type="ECO:0000256" key="5">
    <source>
        <dbReference type="SAM" id="MobiDB-lite"/>
    </source>
</evidence>
<protein>
    <recommendedName>
        <fullName evidence="6">SWIM-type domain-containing protein</fullName>
    </recommendedName>
</protein>
<evidence type="ECO:0000313" key="7">
    <source>
        <dbReference type="EMBL" id="GMI84657.1"/>
    </source>
</evidence>
<feature type="domain" description="SWIM-type" evidence="6">
    <location>
        <begin position="585"/>
        <end position="627"/>
    </location>
</feature>
<keyword evidence="8" id="KW-1185">Reference proteome</keyword>
<feature type="compositionally biased region" description="Polar residues" evidence="5">
    <location>
        <begin position="760"/>
        <end position="776"/>
    </location>
</feature>
<dbReference type="InterPro" id="IPR007527">
    <property type="entry name" value="Znf_SWIM"/>
</dbReference>
<dbReference type="InterPro" id="IPR004332">
    <property type="entry name" value="Transposase_MuDR"/>
</dbReference>
<comment type="caution">
    <text evidence="7">The sequence shown here is derived from an EMBL/GenBank/DDBJ whole genome shotgun (WGS) entry which is preliminary data.</text>
</comment>
<feature type="compositionally biased region" description="Basic and acidic residues" evidence="5">
    <location>
        <begin position="143"/>
        <end position="154"/>
    </location>
</feature>
<dbReference type="InterPro" id="IPR018289">
    <property type="entry name" value="MULE_transposase_dom"/>
</dbReference>
<reference evidence="7" key="1">
    <citation type="submission" date="2023-05" db="EMBL/GenBank/DDBJ databases">
        <title>Genome and transcriptome analyses reveal genes involved in the formation of fine ridges on petal epidermal cells in Hibiscus trionum.</title>
        <authorList>
            <person name="Koshimizu S."/>
            <person name="Masuda S."/>
            <person name="Ishii T."/>
            <person name="Shirasu K."/>
            <person name="Hoshino A."/>
            <person name="Arita M."/>
        </authorList>
    </citation>
    <scope>NUCLEOTIDE SEQUENCE</scope>
    <source>
        <strain evidence="7">Hamamatsu line</strain>
    </source>
</reference>
<dbReference type="Pfam" id="PF10551">
    <property type="entry name" value="MULE"/>
    <property type="match status" value="1"/>
</dbReference>
<evidence type="ECO:0000256" key="3">
    <source>
        <dbReference type="ARBA" id="ARBA00022833"/>
    </source>
</evidence>
<gene>
    <name evidence="7" type="ORF">HRI_002135000</name>
</gene>
<dbReference type="Pfam" id="PF03108">
    <property type="entry name" value="DBD_Tnp_Mut"/>
    <property type="match status" value="1"/>
</dbReference>
<dbReference type="Proteomes" id="UP001165190">
    <property type="component" value="Unassembled WGS sequence"/>
</dbReference>
<accession>A0A9W7HXA7</accession>
<dbReference type="PANTHER" id="PTHR31973">
    <property type="entry name" value="POLYPROTEIN, PUTATIVE-RELATED"/>
    <property type="match status" value="1"/>
</dbReference>
<feature type="region of interest" description="Disordered" evidence="5">
    <location>
        <begin position="85"/>
        <end position="113"/>
    </location>
</feature>